<evidence type="ECO:0008006" key="3">
    <source>
        <dbReference type="Google" id="ProtNLM"/>
    </source>
</evidence>
<reference evidence="1 2" key="1">
    <citation type="submission" date="2024-10" db="EMBL/GenBank/DDBJ databases">
        <authorList>
            <person name="Kim D."/>
        </authorList>
    </citation>
    <scope>NUCLEOTIDE SEQUENCE [LARGE SCALE GENOMIC DNA]</scope>
    <source>
        <strain evidence="1">BH-2024</strain>
    </source>
</reference>
<evidence type="ECO:0000313" key="1">
    <source>
        <dbReference type="EMBL" id="KAL3091865.1"/>
    </source>
</evidence>
<keyword evidence="2" id="KW-1185">Reference proteome</keyword>
<evidence type="ECO:0000313" key="2">
    <source>
        <dbReference type="Proteomes" id="UP001620626"/>
    </source>
</evidence>
<organism evidence="1 2">
    <name type="scientific">Heterodera trifolii</name>
    <dbReference type="NCBI Taxonomy" id="157864"/>
    <lineage>
        <taxon>Eukaryota</taxon>
        <taxon>Metazoa</taxon>
        <taxon>Ecdysozoa</taxon>
        <taxon>Nematoda</taxon>
        <taxon>Chromadorea</taxon>
        <taxon>Rhabditida</taxon>
        <taxon>Tylenchina</taxon>
        <taxon>Tylenchomorpha</taxon>
        <taxon>Tylenchoidea</taxon>
        <taxon>Heteroderidae</taxon>
        <taxon>Heteroderinae</taxon>
        <taxon>Heterodera</taxon>
    </lineage>
</organism>
<comment type="caution">
    <text evidence="1">The sequence shown here is derived from an EMBL/GenBank/DDBJ whole genome shotgun (WGS) entry which is preliminary data.</text>
</comment>
<dbReference type="AlphaFoldDB" id="A0ABD2JMK3"/>
<dbReference type="EMBL" id="JBICBT010000940">
    <property type="protein sequence ID" value="KAL3091865.1"/>
    <property type="molecule type" value="Genomic_DNA"/>
</dbReference>
<name>A0ABD2JMK3_9BILA</name>
<sequence>MLLPNFTIIAMAIGMCRHSAVVKQKGFVPRYLRPPWLNSPLFDDNELSSGGGNADGSDACYACYKGKKASNDMAPGEEYCACTYKGQVPNEKFGIIFGTINRSRPICLRDLQKIAFMPSCGNKYYDHVKHCAMV</sequence>
<accession>A0ABD2JMK3</accession>
<proteinExistence type="predicted"/>
<protein>
    <recommendedName>
        <fullName evidence="3">Effector protein</fullName>
    </recommendedName>
</protein>
<gene>
    <name evidence="1" type="ORF">niasHT_027485</name>
</gene>
<dbReference type="Proteomes" id="UP001620626">
    <property type="component" value="Unassembled WGS sequence"/>
</dbReference>